<evidence type="ECO:0000256" key="4">
    <source>
        <dbReference type="ARBA" id="ARBA00022989"/>
    </source>
</evidence>
<evidence type="ECO:0000256" key="2">
    <source>
        <dbReference type="ARBA" id="ARBA00006945"/>
    </source>
</evidence>
<dbReference type="InterPro" id="IPR002995">
    <property type="entry name" value="Surf4"/>
</dbReference>
<dbReference type="GO" id="GO:0016020">
    <property type="term" value="C:membrane"/>
    <property type="evidence" value="ECO:0007669"/>
    <property type="project" value="UniProtKB-SubCell"/>
</dbReference>
<comment type="subcellular location">
    <subcellularLocation>
        <location evidence="1">Membrane</location>
        <topology evidence="1">Multi-pass membrane protein</topology>
    </subcellularLocation>
</comment>
<comment type="similarity">
    <text evidence="2">Belongs to the SURF4 family.</text>
</comment>
<organism evidence="7 8">
    <name type="scientific">Meloidogyne javanica</name>
    <name type="common">Root-knot nematode worm</name>
    <dbReference type="NCBI Taxonomy" id="6303"/>
    <lineage>
        <taxon>Eukaryota</taxon>
        <taxon>Metazoa</taxon>
        <taxon>Ecdysozoa</taxon>
        <taxon>Nematoda</taxon>
        <taxon>Chromadorea</taxon>
        <taxon>Rhabditida</taxon>
        <taxon>Tylenchina</taxon>
        <taxon>Tylenchomorpha</taxon>
        <taxon>Tylenchoidea</taxon>
        <taxon>Meloidogynidae</taxon>
        <taxon>Meloidogyninae</taxon>
        <taxon>Meloidogyne</taxon>
        <taxon>Meloidogyne incognita group</taxon>
    </lineage>
</organism>
<accession>A0A915LMT8</accession>
<protein>
    <submittedName>
        <fullName evidence="8">Surfeit locus protein 4</fullName>
    </submittedName>
</protein>
<feature type="transmembrane region" description="Helical" evidence="6">
    <location>
        <begin position="208"/>
        <end position="227"/>
    </location>
</feature>
<dbReference type="Pfam" id="PF02077">
    <property type="entry name" value="SURF4"/>
    <property type="match status" value="1"/>
</dbReference>
<keyword evidence="3 6" id="KW-0812">Transmembrane</keyword>
<feature type="transmembrane region" description="Helical" evidence="6">
    <location>
        <begin position="171"/>
        <end position="188"/>
    </location>
</feature>
<dbReference type="Proteomes" id="UP000887561">
    <property type="component" value="Unplaced"/>
</dbReference>
<keyword evidence="7" id="KW-1185">Reference proteome</keyword>
<evidence type="ECO:0000313" key="7">
    <source>
        <dbReference type="Proteomes" id="UP000887561"/>
    </source>
</evidence>
<dbReference type="AlphaFoldDB" id="A0A915LMT8"/>
<feature type="transmembrane region" description="Helical" evidence="6">
    <location>
        <begin position="120"/>
        <end position="139"/>
    </location>
</feature>
<evidence type="ECO:0000256" key="1">
    <source>
        <dbReference type="ARBA" id="ARBA00004141"/>
    </source>
</evidence>
<evidence type="ECO:0000256" key="5">
    <source>
        <dbReference type="ARBA" id="ARBA00023136"/>
    </source>
</evidence>
<keyword evidence="5 6" id="KW-0472">Membrane</keyword>
<keyword evidence="4 6" id="KW-1133">Transmembrane helix</keyword>
<sequence length="235" mass="26740">MNKLGDTEIRQLLSNNYQTILLIAARICMLGMFIDDGIRVGLQWKDQHRYISVYWANLPTWRPADALITFGILGQIIPSIIGGLLLLIAESLNNTKQKQPTIGAGIIQLQFQKDSKSKTFIMLAGRIFLPLMFISLLRWDSNNHLKMIELFIGSLLMFLVIAGFKARQASLLLALWLLFINFNLNAWWKLPKESPYIEFAKFDFFQTFSVIGGLILIFVHGPGNYSIDALTKKDT</sequence>
<feature type="transmembrane region" description="Helical" evidence="6">
    <location>
        <begin position="67"/>
        <end position="89"/>
    </location>
</feature>
<evidence type="ECO:0000313" key="8">
    <source>
        <dbReference type="WBParaSite" id="scaffold14855_cov234.g17660"/>
    </source>
</evidence>
<proteinExistence type="inferred from homology"/>
<feature type="transmembrane region" description="Helical" evidence="6">
    <location>
        <begin position="12"/>
        <end position="34"/>
    </location>
</feature>
<feature type="transmembrane region" description="Helical" evidence="6">
    <location>
        <begin position="145"/>
        <end position="164"/>
    </location>
</feature>
<evidence type="ECO:0000256" key="3">
    <source>
        <dbReference type="ARBA" id="ARBA00022692"/>
    </source>
</evidence>
<evidence type="ECO:0000256" key="6">
    <source>
        <dbReference type="SAM" id="Phobius"/>
    </source>
</evidence>
<dbReference type="WBParaSite" id="scaffold14855_cov234.g17660">
    <property type="protein sequence ID" value="scaffold14855_cov234.g17660"/>
    <property type="gene ID" value="scaffold14855_cov234.g17660"/>
</dbReference>
<name>A0A915LMT8_MELJA</name>
<reference evidence="8" key="1">
    <citation type="submission" date="2022-11" db="UniProtKB">
        <authorList>
            <consortium name="WormBaseParasite"/>
        </authorList>
    </citation>
    <scope>IDENTIFICATION</scope>
</reference>